<dbReference type="SFLD" id="SFLDS00029">
    <property type="entry name" value="Radical_SAM"/>
    <property type="match status" value="1"/>
</dbReference>
<dbReference type="Gene3D" id="3.20.20.70">
    <property type="entry name" value="Aldolase class I"/>
    <property type="match status" value="1"/>
</dbReference>
<keyword evidence="5" id="KW-0408">Iron</keyword>
<keyword evidence="3" id="KW-0949">S-adenosyl-L-methionine</keyword>
<keyword evidence="4" id="KW-0479">Metal-binding</keyword>
<evidence type="ECO:0000256" key="1">
    <source>
        <dbReference type="ARBA" id="ARBA00001966"/>
    </source>
</evidence>
<protein>
    <submittedName>
        <fullName evidence="8">Radical SAM protein</fullName>
    </submittedName>
</protein>
<dbReference type="GO" id="GO:0003824">
    <property type="term" value="F:catalytic activity"/>
    <property type="evidence" value="ECO:0007669"/>
    <property type="project" value="InterPro"/>
</dbReference>
<dbReference type="AlphaFoldDB" id="A0A7J2U466"/>
<sequence>MPKYVFGPVRSRRLGVSLGVNNVPYKNCSYSCIYCQLGKTINLSVERRYFYDWGEIVEDVKSFVQVFKPAFDYISFVPDGEPALDACIGREIEAIEREVGARIAILTNASILWIPDIAESLMEADLVSLKVDAVDERLWRFINRPHPELELGNVIDGMLKFSKRFKNTLITETMLIRDANTSLEHLEAVASLLKELNPAKAYIAVPVRPPAESFAKPATEEEVVKAYEIFSNTLGSEKVELLVSQEPPPEKVYGDPETWLVNTVSVHPLRYDYALRTLEKIVENPEELIESLVKKGLVTKVEFQKYTYVVRKHTT</sequence>
<accession>A0A7J2U466</accession>
<evidence type="ECO:0000256" key="3">
    <source>
        <dbReference type="ARBA" id="ARBA00022691"/>
    </source>
</evidence>
<dbReference type="Pfam" id="PF04055">
    <property type="entry name" value="Radical_SAM"/>
    <property type="match status" value="1"/>
</dbReference>
<feature type="domain" description="Radical SAM core" evidence="7">
    <location>
        <begin position="10"/>
        <end position="246"/>
    </location>
</feature>
<dbReference type="SFLD" id="SFLDG01083">
    <property type="entry name" value="Uncharacterised_Radical_SAM_Su"/>
    <property type="match status" value="1"/>
</dbReference>
<gene>
    <name evidence="8" type="ORF">ENO26_08805</name>
</gene>
<comment type="caution">
    <text evidence="8">The sequence shown here is derived from an EMBL/GenBank/DDBJ whole genome shotgun (WGS) entry which is preliminary data.</text>
</comment>
<name>A0A7J2U466_9CREN</name>
<dbReference type="GO" id="GO:0046872">
    <property type="term" value="F:metal ion binding"/>
    <property type="evidence" value="ECO:0007669"/>
    <property type="project" value="UniProtKB-KW"/>
</dbReference>
<evidence type="ECO:0000256" key="4">
    <source>
        <dbReference type="ARBA" id="ARBA00022723"/>
    </source>
</evidence>
<dbReference type="PANTHER" id="PTHR43787">
    <property type="entry name" value="FEMO COFACTOR BIOSYNTHESIS PROTEIN NIFB-RELATED"/>
    <property type="match status" value="1"/>
</dbReference>
<dbReference type="PANTHER" id="PTHR43787:SF11">
    <property type="entry name" value="UPF0026 PROTEIN SLR1464"/>
    <property type="match status" value="1"/>
</dbReference>
<dbReference type="InterPro" id="IPR058240">
    <property type="entry name" value="rSAM_sf"/>
</dbReference>
<dbReference type="GO" id="GO:0051539">
    <property type="term" value="F:4 iron, 4 sulfur cluster binding"/>
    <property type="evidence" value="ECO:0007669"/>
    <property type="project" value="UniProtKB-KW"/>
</dbReference>
<dbReference type="CDD" id="cd01335">
    <property type="entry name" value="Radical_SAM"/>
    <property type="match status" value="1"/>
</dbReference>
<dbReference type="InterPro" id="IPR007197">
    <property type="entry name" value="rSAM"/>
</dbReference>
<evidence type="ECO:0000313" key="8">
    <source>
        <dbReference type="EMBL" id="HEM67640.1"/>
    </source>
</evidence>
<dbReference type="SUPFAM" id="SSF102114">
    <property type="entry name" value="Radical SAM enzymes"/>
    <property type="match status" value="1"/>
</dbReference>
<reference evidence="8" key="1">
    <citation type="journal article" date="2020" name="mSystems">
        <title>Genome- and Community-Level Interaction Insights into Carbon Utilization and Element Cycling Functions of Hydrothermarchaeota in Hydrothermal Sediment.</title>
        <authorList>
            <person name="Zhou Z."/>
            <person name="Liu Y."/>
            <person name="Xu W."/>
            <person name="Pan J."/>
            <person name="Luo Z.H."/>
            <person name="Li M."/>
        </authorList>
    </citation>
    <scope>NUCLEOTIDE SEQUENCE [LARGE SCALE GENOMIC DNA]</scope>
    <source>
        <strain evidence="8">SpSt-125</strain>
    </source>
</reference>
<keyword evidence="2" id="KW-0004">4Fe-4S</keyword>
<dbReference type="InterPro" id="IPR040084">
    <property type="entry name" value="GTPase_Obg"/>
</dbReference>
<dbReference type="EMBL" id="DSEU01000059">
    <property type="protein sequence ID" value="HEM67640.1"/>
    <property type="molecule type" value="Genomic_DNA"/>
</dbReference>
<dbReference type="PROSITE" id="PS51918">
    <property type="entry name" value="RADICAL_SAM"/>
    <property type="match status" value="1"/>
</dbReference>
<proteinExistence type="predicted"/>
<evidence type="ECO:0000256" key="6">
    <source>
        <dbReference type="ARBA" id="ARBA00023014"/>
    </source>
</evidence>
<evidence type="ECO:0000256" key="2">
    <source>
        <dbReference type="ARBA" id="ARBA00022485"/>
    </source>
</evidence>
<evidence type="ECO:0000259" key="7">
    <source>
        <dbReference type="PROSITE" id="PS51918"/>
    </source>
</evidence>
<organism evidence="8">
    <name type="scientific">Ignisphaera aggregans</name>
    <dbReference type="NCBI Taxonomy" id="334771"/>
    <lineage>
        <taxon>Archaea</taxon>
        <taxon>Thermoproteota</taxon>
        <taxon>Thermoprotei</taxon>
        <taxon>Desulfurococcales</taxon>
        <taxon>Desulfurococcaceae</taxon>
        <taxon>Ignisphaera</taxon>
    </lineage>
</organism>
<dbReference type="InterPro" id="IPR013785">
    <property type="entry name" value="Aldolase_TIM"/>
</dbReference>
<dbReference type="SMART" id="SM00729">
    <property type="entry name" value="Elp3"/>
    <property type="match status" value="1"/>
</dbReference>
<evidence type="ECO:0000256" key="5">
    <source>
        <dbReference type="ARBA" id="ARBA00023004"/>
    </source>
</evidence>
<dbReference type="InterPro" id="IPR006638">
    <property type="entry name" value="Elp3/MiaA/NifB-like_rSAM"/>
</dbReference>
<comment type="cofactor">
    <cofactor evidence="1">
        <name>[4Fe-4S] cluster</name>
        <dbReference type="ChEBI" id="CHEBI:49883"/>
    </cofactor>
</comment>
<keyword evidence="6" id="KW-0411">Iron-sulfur</keyword>